<gene>
    <name evidence="8" type="ORF">BQ2448_2011</name>
</gene>
<keyword evidence="9" id="KW-1185">Reference proteome</keyword>
<dbReference type="FunFam" id="1.20.1250.20:FF:000013">
    <property type="entry name" value="MFS general substrate transporter"/>
    <property type="match status" value="1"/>
</dbReference>
<dbReference type="OrthoDB" id="2985014at2759"/>
<feature type="transmembrane region" description="Helical" evidence="7">
    <location>
        <begin position="430"/>
        <end position="453"/>
    </location>
</feature>
<accession>A0A238FA26</accession>
<dbReference type="EMBL" id="FMSP01000004">
    <property type="protein sequence ID" value="SCV68991.1"/>
    <property type="molecule type" value="Genomic_DNA"/>
</dbReference>
<feature type="transmembrane region" description="Helical" evidence="7">
    <location>
        <begin position="261"/>
        <end position="286"/>
    </location>
</feature>
<dbReference type="InterPro" id="IPR036259">
    <property type="entry name" value="MFS_trans_sf"/>
</dbReference>
<dbReference type="InterPro" id="IPR011701">
    <property type="entry name" value="MFS"/>
</dbReference>
<keyword evidence="2" id="KW-0813">Transport</keyword>
<name>A0A238FA26_9BASI</name>
<comment type="subcellular location">
    <subcellularLocation>
        <location evidence="1">Membrane</location>
        <topology evidence="1">Multi-pass membrane protein</topology>
    </subcellularLocation>
</comment>
<feature type="transmembrane region" description="Helical" evidence="7">
    <location>
        <begin position="227"/>
        <end position="249"/>
    </location>
</feature>
<dbReference type="GO" id="GO:0022857">
    <property type="term" value="F:transmembrane transporter activity"/>
    <property type="evidence" value="ECO:0007669"/>
    <property type="project" value="InterPro"/>
</dbReference>
<feature type="region of interest" description="Disordered" evidence="6">
    <location>
        <begin position="1"/>
        <end position="29"/>
    </location>
</feature>
<keyword evidence="3 7" id="KW-0812">Transmembrane</keyword>
<feature type="transmembrane region" description="Helical" evidence="7">
    <location>
        <begin position="335"/>
        <end position="355"/>
    </location>
</feature>
<feature type="transmembrane region" description="Helical" evidence="7">
    <location>
        <begin position="399"/>
        <end position="418"/>
    </location>
</feature>
<reference evidence="9" key="1">
    <citation type="submission" date="2016-09" db="EMBL/GenBank/DDBJ databases">
        <authorList>
            <person name="Jeantristanb JTB J.-T."/>
            <person name="Ricardo R."/>
        </authorList>
    </citation>
    <scope>NUCLEOTIDE SEQUENCE [LARGE SCALE GENOMIC DNA]</scope>
</reference>
<dbReference type="SUPFAM" id="SSF103473">
    <property type="entry name" value="MFS general substrate transporter"/>
    <property type="match status" value="1"/>
</dbReference>
<evidence type="ECO:0000256" key="5">
    <source>
        <dbReference type="ARBA" id="ARBA00023136"/>
    </source>
</evidence>
<dbReference type="GO" id="GO:0016020">
    <property type="term" value="C:membrane"/>
    <property type="evidence" value="ECO:0007669"/>
    <property type="project" value="UniProtKB-SubCell"/>
</dbReference>
<evidence type="ECO:0000313" key="8">
    <source>
        <dbReference type="EMBL" id="SCV68991.1"/>
    </source>
</evidence>
<organism evidence="8 9">
    <name type="scientific">Microbotryum intermedium</name>
    <dbReference type="NCBI Taxonomy" id="269621"/>
    <lineage>
        <taxon>Eukaryota</taxon>
        <taxon>Fungi</taxon>
        <taxon>Dikarya</taxon>
        <taxon>Basidiomycota</taxon>
        <taxon>Pucciniomycotina</taxon>
        <taxon>Microbotryomycetes</taxon>
        <taxon>Microbotryales</taxon>
        <taxon>Microbotryaceae</taxon>
        <taxon>Microbotryum</taxon>
    </lineage>
</organism>
<evidence type="ECO:0000256" key="6">
    <source>
        <dbReference type="SAM" id="MobiDB-lite"/>
    </source>
</evidence>
<evidence type="ECO:0000256" key="3">
    <source>
        <dbReference type="ARBA" id="ARBA00022692"/>
    </source>
</evidence>
<dbReference type="Gene3D" id="1.20.1250.20">
    <property type="entry name" value="MFS general substrate transporter like domains"/>
    <property type="match status" value="2"/>
</dbReference>
<evidence type="ECO:0000313" key="9">
    <source>
        <dbReference type="Proteomes" id="UP000198372"/>
    </source>
</evidence>
<feature type="transmembrane region" description="Helical" evidence="7">
    <location>
        <begin position="465"/>
        <end position="485"/>
    </location>
</feature>
<evidence type="ECO:0000256" key="2">
    <source>
        <dbReference type="ARBA" id="ARBA00022448"/>
    </source>
</evidence>
<sequence length="554" mass="61157">MEDGTKPTMQHVEDRNARFAPEREATTTDGQLAQTVTNDTEKGTKSTYADSAAGVELRAERHKRERRLVRKQDFVILPLAVFLYLSAYLDRGNLGAARLQGLQKEVLDNSDNKYSIALSCFFITYIVFSIPGTLLAKAINPSTSISIGALIWSTAATCQAAAQTPRGLYTARLFVGLGEAMFGQAMAFHLTSVFHLKRLGQKKTEMLICSNFENSLWYTKKELAKRVGLFISAGATAGAFSGLIAYGVAHIHSAKMEQWRILFLMQVWKIEGLPSLALAVVVFFCLPPRPSTSKFLNEDERTLAHTRLNEQSSYEASSGIEWSGVRHAFFDWKTYAFAVMYSCMNLTLGSVGGFLPTIIKGLGYSNANAQLFSVPPYVVALAFMLLLSSFSDRKQTRGLPVASVFIIGIIGWTLLLAIPAHHATHTQLHVRYFGCICIVTAGYSAIPLIISWVSANTGTESQRAVSLGMLNTIGQCLSVLAAFSFPSKQGPQYRKGIIINLAFEALGFGMAIGLSLYFQWENKRRERLEGEPQKGVTLNTHEDYDHAEGFRYVV</sequence>
<keyword evidence="4 7" id="KW-1133">Transmembrane helix</keyword>
<evidence type="ECO:0000256" key="1">
    <source>
        <dbReference type="ARBA" id="ARBA00004141"/>
    </source>
</evidence>
<evidence type="ECO:0000256" key="7">
    <source>
        <dbReference type="SAM" id="Phobius"/>
    </source>
</evidence>
<keyword evidence="5 7" id="KW-0472">Membrane</keyword>
<dbReference type="PANTHER" id="PTHR43791">
    <property type="entry name" value="PERMEASE-RELATED"/>
    <property type="match status" value="1"/>
</dbReference>
<dbReference type="STRING" id="269621.A0A238FA26"/>
<feature type="transmembrane region" description="Helical" evidence="7">
    <location>
        <begin position="367"/>
        <end position="387"/>
    </location>
</feature>
<evidence type="ECO:0000256" key="4">
    <source>
        <dbReference type="ARBA" id="ARBA00022989"/>
    </source>
</evidence>
<feature type="transmembrane region" description="Helical" evidence="7">
    <location>
        <begin position="73"/>
        <end position="89"/>
    </location>
</feature>
<dbReference type="AlphaFoldDB" id="A0A238FA26"/>
<feature type="transmembrane region" description="Helical" evidence="7">
    <location>
        <begin position="114"/>
        <end position="136"/>
    </location>
</feature>
<dbReference type="Pfam" id="PF07690">
    <property type="entry name" value="MFS_1"/>
    <property type="match status" value="2"/>
</dbReference>
<proteinExistence type="predicted"/>
<feature type="compositionally biased region" description="Basic and acidic residues" evidence="6">
    <location>
        <begin position="11"/>
        <end position="26"/>
    </location>
</feature>
<protein>
    <submittedName>
        <fullName evidence="8">BQ2448_2011 protein</fullName>
    </submittedName>
</protein>
<dbReference type="Proteomes" id="UP000198372">
    <property type="component" value="Unassembled WGS sequence"/>
</dbReference>
<dbReference type="PANTHER" id="PTHR43791:SF36">
    <property type="entry name" value="TRANSPORTER, PUTATIVE (AFU_ORTHOLOGUE AFUA_6G08340)-RELATED"/>
    <property type="match status" value="1"/>
</dbReference>
<feature type="transmembrane region" description="Helical" evidence="7">
    <location>
        <begin position="497"/>
        <end position="518"/>
    </location>
</feature>